<protein>
    <recommendedName>
        <fullName evidence="3">ADP-ribosylglycohydrolase</fullName>
    </recommendedName>
</protein>
<evidence type="ECO:0008006" key="3">
    <source>
        <dbReference type="Google" id="ProtNLM"/>
    </source>
</evidence>
<dbReference type="InterPro" id="IPR005502">
    <property type="entry name" value="Ribosyl_crysJ1"/>
</dbReference>
<gene>
    <name evidence="1" type="ORF">CYMTET_36408</name>
</gene>
<reference evidence="1 2" key="1">
    <citation type="journal article" date="2015" name="Genome Biol. Evol.">
        <title>Comparative Genomics of a Bacterivorous Green Alga Reveals Evolutionary Causalities and Consequences of Phago-Mixotrophic Mode of Nutrition.</title>
        <authorList>
            <person name="Burns J.A."/>
            <person name="Paasch A."/>
            <person name="Narechania A."/>
            <person name="Kim E."/>
        </authorList>
    </citation>
    <scope>NUCLEOTIDE SEQUENCE [LARGE SCALE GENOMIC DNA]</scope>
    <source>
        <strain evidence="1 2">PLY_AMNH</strain>
    </source>
</reference>
<keyword evidence="2" id="KW-1185">Reference proteome</keyword>
<name>A0AAE0F710_9CHLO</name>
<dbReference type="Gene3D" id="1.10.4080.10">
    <property type="entry name" value="ADP-ribosylation/Crystallin J1"/>
    <property type="match status" value="1"/>
</dbReference>
<dbReference type="Pfam" id="PF03747">
    <property type="entry name" value="ADP_ribosyl_GH"/>
    <property type="match status" value="1"/>
</dbReference>
<evidence type="ECO:0000313" key="1">
    <source>
        <dbReference type="EMBL" id="KAK3254376.1"/>
    </source>
</evidence>
<organism evidence="1 2">
    <name type="scientific">Cymbomonas tetramitiformis</name>
    <dbReference type="NCBI Taxonomy" id="36881"/>
    <lineage>
        <taxon>Eukaryota</taxon>
        <taxon>Viridiplantae</taxon>
        <taxon>Chlorophyta</taxon>
        <taxon>Pyramimonadophyceae</taxon>
        <taxon>Pyramimonadales</taxon>
        <taxon>Pyramimonadaceae</taxon>
        <taxon>Cymbomonas</taxon>
    </lineage>
</organism>
<accession>A0AAE0F710</accession>
<dbReference type="InterPro" id="IPR036705">
    <property type="entry name" value="Ribosyl_crysJ1_sf"/>
</dbReference>
<sequence>MTEDMEDRIRGALWGAFMGDALAMPSHWYYGGFGQVQADYGGPITTYIKPKTDLQGSIMNLSNTGGAGRGSCDGDIIGSVINHGKKKYWERGRSCHYHCTLEAGENTLEAQLLLVLLQSINANDGVFNQDDFRQRYIHFMTTPGTHNDAYASTCHRMFFANLKIRGSISRLAMLSQSPLFVRVWPCLTVYAATVYYRPQINRDTNPVAKSQEATTTVDTIT</sequence>
<dbReference type="EMBL" id="LGRX02023670">
    <property type="protein sequence ID" value="KAK3254376.1"/>
    <property type="molecule type" value="Genomic_DNA"/>
</dbReference>
<dbReference type="AlphaFoldDB" id="A0AAE0F710"/>
<comment type="caution">
    <text evidence="1">The sequence shown here is derived from an EMBL/GenBank/DDBJ whole genome shotgun (WGS) entry which is preliminary data.</text>
</comment>
<proteinExistence type="predicted"/>
<dbReference type="SUPFAM" id="SSF101478">
    <property type="entry name" value="ADP-ribosylglycohydrolase"/>
    <property type="match status" value="1"/>
</dbReference>
<evidence type="ECO:0000313" key="2">
    <source>
        <dbReference type="Proteomes" id="UP001190700"/>
    </source>
</evidence>
<dbReference type="Proteomes" id="UP001190700">
    <property type="component" value="Unassembled WGS sequence"/>
</dbReference>